<keyword evidence="2" id="KW-0805">Transcription regulation</keyword>
<dbReference type="SUPFAM" id="SSF53850">
    <property type="entry name" value="Periplasmic binding protein-like II"/>
    <property type="match status" value="1"/>
</dbReference>
<evidence type="ECO:0000313" key="9">
    <source>
        <dbReference type="Proteomes" id="UP000236268"/>
    </source>
</evidence>
<dbReference type="InterPro" id="IPR000847">
    <property type="entry name" value="LysR_HTH_N"/>
</dbReference>
<protein>
    <submittedName>
        <fullName evidence="6">LysR family transcriptional regulator</fullName>
    </submittedName>
</protein>
<dbReference type="PANTHER" id="PTHR30537:SF5">
    <property type="entry name" value="HTH-TYPE TRANSCRIPTIONAL ACTIVATOR TTDR-RELATED"/>
    <property type="match status" value="1"/>
</dbReference>
<dbReference type="RefSeq" id="WP_040137940.1">
    <property type="nucleotide sequence ID" value="NZ_CP007797.1"/>
</dbReference>
<accession>A0A2K1FTY3</accession>
<proteinExistence type="inferred from homology"/>
<dbReference type="EMBL" id="CP007797">
    <property type="protein sequence ID" value="AIB16205.1"/>
    <property type="molecule type" value="Genomic_DNA"/>
</dbReference>
<dbReference type="Pfam" id="PF03466">
    <property type="entry name" value="LysR_substrate"/>
    <property type="match status" value="1"/>
</dbReference>
<evidence type="ECO:0000256" key="3">
    <source>
        <dbReference type="ARBA" id="ARBA00023125"/>
    </source>
</evidence>
<dbReference type="PROSITE" id="PS50931">
    <property type="entry name" value="HTH_LYSR"/>
    <property type="match status" value="1"/>
</dbReference>
<dbReference type="Gene3D" id="3.40.190.290">
    <property type="match status" value="1"/>
</dbReference>
<reference evidence="6 8" key="1">
    <citation type="journal article" date="2014" name="Genome Announc.">
        <title>Complete Genome Sequence of the Model Rhizosphere Strain Azospirillum brasilense Az39, Successfully Applied in Agriculture.</title>
        <authorList>
            <person name="Rivera D."/>
            <person name="Revale S."/>
            <person name="Molina R."/>
            <person name="Gualpa J."/>
            <person name="Puente M."/>
            <person name="Maroniche G."/>
            <person name="Paris G."/>
            <person name="Baker D."/>
            <person name="Clavijo B."/>
            <person name="McLay K."/>
            <person name="Spaepen S."/>
            <person name="Perticari A."/>
            <person name="Vazquez M."/>
            <person name="Wisniewski-Dye F."/>
            <person name="Watkins C."/>
            <person name="Martinez-Abarca F."/>
            <person name="Vanderleyden J."/>
            <person name="Cassan F."/>
        </authorList>
    </citation>
    <scope>NUCLEOTIDE SEQUENCE [LARGE SCALE GENOMIC DNA]</scope>
    <source>
        <strain evidence="6 8">Az39</strain>
        <plasmid evidence="6">AbAZ39_p4</plasmid>
    </source>
</reference>
<dbReference type="Proteomes" id="UP000027186">
    <property type="component" value="Plasmid AbAZ39_p4"/>
</dbReference>
<dbReference type="PANTHER" id="PTHR30537">
    <property type="entry name" value="HTH-TYPE TRANSCRIPTIONAL REGULATOR"/>
    <property type="match status" value="1"/>
</dbReference>
<evidence type="ECO:0000256" key="2">
    <source>
        <dbReference type="ARBA" id="ARBA00023015"/>
    </source>
</evidence>
<dbReference type="EMBL" id="POWG01000039">
    <property type="protein sequence ID" value="PNQ95919.1"/>
    <property type="molecule type" value="Genomic_DNA"/>
</dbReference>
<evidence type="ECO:0000259" key="5">
    <source>
        <dbReference type="PROSITE" id="PS50931"/>
    </source>
</evidence>
<reference evidence="7 9" key="2">
    <citation type="submission" date="2018-01" db="EMBL/GenBank/DDBJ databases">
        <title>Whole genome sequence of Azospirillum brasilense REC3 isolated from strawberry roots.</title>
        <authorList>
            <person name="Fontana C.A."/>
            <person name="Salazar S.M."/>
            <person name="Bassi D."/>
            <person name="Puglisi E."/>
            <person name="Lovaisa N.C."/>
            <person name="Toffoli L.M."/>
            <person name="Pedraza R."/>
            <person name="Cocconcelli P.S."/>
        </authorList>
    </citation>
    <scope>NUCLEOTIDE SEQUENCE [LARGE SCALE GENOMIC DNA]</scope>
    <source>
        <strain evidence="7 9">REC3</strain>
        <plasmid evidence="7">p22unnamed</plasmid>
    </source>
</reference>
<dbReference type="SUPFAM" id="SSF46785">
    <property type="entry name" value="Winged helix' DNA-binding domain"/>
    <property type="match status" value="1"/>
</dbReference>
<accession>A0A060DU27</accession>
<name>A0A060DU27_9PROT</name>
<geneLocation type="plasmid" evidence="6 8">
    <name>AbAZ39_p4</name>
</geneLocation>
<organism evidence="6 8">
    <name type="scientific">Azospirillum argentinense</name>
    <dbReference type="NCBI Taxonomy" id="2970906"/>
    <lineage>
        <taxon>Bacteria</taxon>
        <taxon>Pseudomonadati</taxon>
        <taxon>Pseudomonadota</taxon>
        <taxon>Alphaproteobacteria</taxon>
        <taxon>Rhodospirillales</taxon>
        <taxon>Azospirillaceae</taxon>
        <taxon>Azospirillum</taxon>
    </lineage>
</organism>
<dbReference type="GO" id="GO:0003700">
    <property type="term" value="F:DNA-binding transcription factor activity"/>
    <property type="evidence" value="ECO:0007669"/>
    <property type="project" value="InterPro"/>
</dbReference>
<sequence length="290" mass="30722">MDLAGLAVLVEAAQAGSLAGAARRLGISPLMATRRLAALEEAMGARLMQRTTRSLALTPEGEAMLPFAQAMLENEAAARASVRPSSAGASGLLRLTASAAFGRKVVVPVVADFLTDNPQVSVDLLLTDTVVDIVGQGIDLAIRIARLNDSALIARRLADNPRGLYATPGYLAARGTPATVADLAEHECLCLSGTTHWSFAGDGRERRIRVRGRFTANSIEGLRDICLAGLGIAVLSEWDVRDEVARGALVALRLCDGELEPLAVWGVHPSARFVPPKVRLFMDVLAKALR</sequence>
<evidence type="ECO:0000256" key="1">
    <source>
        <dbReference type="ARBA" id="ARBA00009437"/>
    </source>
</evidence>
<dbReference type="OrthoDB" id="9812435at2"/>
<evidence type="ECO:0000313" key="8">
    <source>
        <dbReference type="Proteomes" id="UP000027186"/>
    </source>
</evidence>
<evidence type="ECO:0000313" key="6">
    <source>
        <dbReference type="EMBL" id="AIB16205.1"/>
    </source>
</evidence>
<dbReference type="InterPro" id="IPR005119">
    <property type="entry name" value="LysR_subst-bd"/>
</dbReference>
<keyword evidence="4" id="KW-0804">Transcription</keyword>
<dbReference type="KEGG" id="abq:ABAZ39_30580"/>
<comment type="similarity">
    <text evidence="1">Belongs to the LysR transcriptional regulatory family.</text>
</comment>
<dbReference type="CDD" id="cd08422">
    <property type="entry name" value="PBP2_CrgA_like"/>
    <property type="match status" value="1"/>
</dbReference>
<dbReference type="InterPro" id="IPR036388">
    <property type="entry name" value="WH-like_DNA-bd_sf"/>
</dbReference>
<dbReference type="Gene3D" id="1.10.10.10">
    <property type="entry name" value="Winged helix-like DNA-binding domain superfamily/Winged helix DNA-binding domain"/>
    <property type="match status" value="1"/>
</dbReference>
<geneLocation type="plasmid" evidence="7">
    <name>p22unnamed</name>
</geneLocation>
<evidence type="ECO:0000313" key="7">
    <source>
        <dbReference type="EMBL" id="PNQ95919.1"/>
    </source>
</evidence>
<feature type="domain" description="HTH lysR-type" evidence="5">
    <location>
        <begin position="1"/>
        <end position="58"/>
    </location>
</feature>
<dbReference type="Proteomes" id="UP000236268">
    <property type="component" value="Unassembled WGS sequence"/>
</dbReference>
<dbReference type="Pfam" id="PF00126">
    <property type="entry name" value="HTH_1"/>
    <property type="match status" value="1"/>
</dbReference>
<dbReference type="InterPro" id="IPR036390">
    <property type="entry name" value="WH_DNA-bd_sf"/>
</dbReference>
<keyword evidence="3" id="KW-0238">DNA-binding</keyword>
<evidence type="ECO:0000256" key="4">
    <source>
        <dbReference type="ARBA" id="ARBA00023163"/>
    </source>
</evidence>
<dbReference type="InterPro" id="IPR058163">
    <property type="entry name" value="LysR-type_TF_proteobact-type"/>
</dbReference>
<gene>
    <name evidence="6" type="ORF">ABAZ39_30580</name>
    <name evidence="7" type="ORF">C1S70_26445</name>
</gene>
<keyword evidence="6" id="KW-0614">Plasmid</keyword>
<dbReference type="AlphaFoldDB" id="A0A060DU27"/>
<dbReference type="GO" id="GO:0003677">
    <property type="term" value="F:DNA binding"/>
    <property type="evidence" value="ECO:0007669"/>
    <property type="project" value="UniProtKB-KW"/>
</dbReference>